<evidence type="ECO:0008006" key="3">
    <source>
        <dbReference type="Google" id="ProtNLM"/>
    </source>
</evidence>
<proteinExistence type="predicted"/>
<reference evidence="2" key="1">
    <citation type="submission" date="2017-09" db="EMBL/GenBank/DDBJ databases">
        <title>Depth-based differentiation of microbial function through sediment-hosted aquifers and enrichment of novel symbionts in the deep terrestrial subsurface.</title>
        <authorList>
            <person name="Probst A.J."/>
            <person name="Ladd B."/>
            <person name="Jarett J.K."/>
            <person name="Geller-Mcgrath D.E."/>
            <person name="Sieber C.M.K."/>
            <person name="Emerson J.B."/>
            <person name="Anantharaman K."/>
            <person name="Thomas B.C."/>
            <person name="Malmstrom R."/>
            <person name="Stieglmeier M."/>
            <person name="Klingl A."/>
            <person name="Woyke T."/>
            <person name="Ryan C.M."/>
            <person name="Banfield J.F."/>
        </authorList>
    </citation>
    <scope>NUCLEOTIDE SEQUENCE [LARGE SCALE GENOMIC DNA]</scope>
</reference>
<dbReference type="AlphaFoldDB" id="A0A2M7RQF9"/>
<protein>
    <recommendedName>
        <fullName evidence="3">Nucleotidyl transferase AbiEii/AbiGii toxin family protein</fullName>
    </recommendedName>
</protein>
<evidence type="ECO:0000313" key="2">
    <source>
        <dbReference type="Proteomes" id="UP000231069"/>
    </source>
</evidence>
<accession>A0A2M7RQF9</accession>
<comment type="caution">
    <text evidence="1">The sequence shown here is derived from an EMBL/GenBank/DDBJ whole genome shotgun (WGS) entry which is preliminary data.</text>
</comment>
<sequence>MVGIRTISTISPDVAQASLGYLIELMLALRSYKKGIVLVGGWVPYLLLRKYQPSKSAFRHVGSQDIDLAVNPKVISQTEYADIEELVKSRGYQPNPKSGFSFLKPGPKVRRERLPIQIDFLGPEYGGTGKKKRHQRIQDDFLLRKARGADFAFDHVEEYELTGTLPNGSEGQVSFYIADIVGSLVMKGITLGSRHQEKDAYDLFVLVTEYKEGPLSVATAVKPYQGHTVAQEAITAIKQAFRSREAEGPGLVADFFEELDGEVREQRITDVYMQVKRFLEFLKDRNQ</sequence>
<dbReference type="EMBL" id="PFMK01000089">
    <property type="protein sequence ID" value="PIZ02410.1"/>
    <property type="molecule type" value="Genomic_DNA"/>
</dbReference>
<evidence type="ECO:0000313" key="1">
    <source>
        <dbReference type="EMBL" id="PIZ02410.1"/>
    </source>
</evidence>
<organism evidence="1 2">
    <name type="scientific">Candidatus Gottesmanbacteria bacterium CG_4_10_14_0_8_um_filter_37_24</name>
    <dbReference type="NCBI Taxonomy" id="1974574"/>
    <lineage>
        <taxon>Bacteria</taxon>
        <taxon>Candidatus Gottesmaniibacteriota</taxon>
    </lineage>
</organism>
<dbReference type="Proteomes" id="UP000231069">
    <property type="component" value="Unassembled WGS sequence"/>
</dbReference>
<name>A0A2M7RQF9_9BACT</name>
<gene>
    <name evidence="1" type="ORF">COY59_04915</name>
</gene>